<organism evidence="1 2">
    <name type="scientific">Marinobacter mobilis</name>
    <dbReference type="NCBI Taxonomy" id="488533"/>
    <lineage>
        <taxon>Bacteria</taxon>
        <taxon>Pseudomonadati</taxon>
        <taxon>Pseudomonadota</taxon>
        <taxon>Gammaproteobacteria</taxon>
        <taxon>Pseudomonadales</taxon>
        <taxon>Marinobacteraceae</taxon>
        <taxon>Marinobacter</taxon>
    </lineage>
</organism>
<evidence type="ECO:0008006" key="3">
    <source>
        <dbReference type="Google" id="ProtNLM"/>
    </source>
</evidence>
<dbReference type="RefSeq" id="WP_091814395.1">
    <property type="nucleotide sequence ID" value="NZ_FNNE01000007.1"/>
</dbReference>
<evidence type="ECO:0000313" key="1">
    <source>
        <dbReference type="EMBL" id="SDX21636.1"/>
    </source>
</evidence>
<proteinExistence type="predicted"/>
<sequence length="213" mass="22821">MNIKQGFITAAMVVLGGCATTTTDLLSVALDKESEGHFEKVMVMAISDNEQVRLTVEQSLSAKIAGTGTETVNASDYVSGHLASMDKDELRGKAAEAIAANGADAVLVTTLIDNSVRDEYTPPQVNQVAIPVVEPRFGNYVGMQYDTVMMPGYFTSLQEVYIQTTLFDTATGKAVWKAQSKTINPVSLEDGVENFTGVMVPRLQRDGMLSGGN</sequence>
<name>A0A1H2ZWA4_9GAMM</name>
<dbReference type="Proteomes" id="UP000199675">
    <property type="component" value="Unassembled WGS sequence"/>
</dbReference>
<dbReference type="STRING" id="488533.SAMN04487960_10795"/>
<dbReference type="AlphaFoldDB" id="A0A1H2ZWA4"/>
<keyword evidence="2" id="KW-1185">Reference proteome</keyword>
<evidence type="ECO:0000313" key="2">
    <source>
        <dbReference type="Proteomes" id="UP000199675"/>
    </source>
</evidence>
<dbReference type="EMBL" id="FNNE01000007">
    <property type="protein sequence ID" value="SDX21636.1"/>
    <property type="molecule type" value="Genomic_DNA"/>
</dbReference>
<gene>
    <name evidence="1" type="ORF">SAMN04487960_10795</name>
</gene>
<reference evidence="1 2" key="1">
    <citation type="submission" date="2016-10" db="EMBL/GenBank/DDBJ databases">
        <authorList>
            <person name="de Groot N.N."/>
        </authorList>
    </citation>
    <scope>NUCLEOTIDE SEQUENCE [LARGE SCALE GENOMIC DNA]</scope>
    <source>
        <strain evidence="1 2">CGMCC 1.7059</strain>
    </source>
</reference>
<dbReference type="OrthoDB" id="6367888at2"/>
<protein>
    <recommendedName>
        <fullName evidence="3">Lipoprotein</fullName>
    </recommendedName>
</protein>
<dbReference type="PROSITE" id="PS51257">
    <property type="entry name" value="PROKAR_LIPOPROTEIN"/>
    <property type="match status" value="1"/>
</dbReference>
<accession>A0A1H2ZWA4</accession>